<dbReference type="PANTHER" id="PTHR23077:SF171">
    <property type="entry name" value="NUCLEAR VALOSIN-CONTAINING PROTEIN-LIKE"/>
    <property type="match status" value="1"/>
</dbReference>
<keyword evidence="2 4" id="KW-0067">ATP-binding</keyword>
<dbReference type="InterPro" id="IPR050168">
    <property type="entry name" value="AAA_ATPase_domain"/>
</dbReference>
<dbReference type="InterPro" id="IPR027417">
    <property type="entry name" value="P-loop_NTPase"/>
</dbReference>
<feature type="region of interest" description="Disordered" evidence="5">
    <location>
        <begin position="1"/>
        <end position="26"/>
    </location>
</feature>
<evidence type="ECO:0000256" key="5">
    <source>
        <dbReference type="SAM" id="MobiDB-lite"/>
    </source>
</evidence>
<organism evidence="7 8">
    <name type="scientific">Rudaeicoccus suwonensis</name>
    <dbReference type="NCBI Taxonomy" id="657409"/>
    <lineage>
        <taxon>Bacteria</taxon>
        <taxon>Bacillati</taxon>
        <taxon>Actinomycetota</taxon>
        <taxon>Actinomycetes</taxon>
        <taxon>Micrococcales</taxon>
        <taxon>Dermacoccaceae</taxon>
        <taxon>Rudaeicoccus</taxon>
    </lineage>
</organism>
<feature type="domain" description="AAA+ ATPase" evidence="6">
    <location>
        <begin position="208"/>
        <end position="345"/>
    </location>
</feature>
<accession>A0A561EC46</accession>
<evidence type="ECO:0000256" key="4">
    <source>
        <dbReference type="RuleBase" id="RU003651"/>
    </source>
</evidence>
<keyword evidence="8" id="KW-1185">Reference proteome</keyword>
<name>A0A561EC46_9MICO</name>
<dbReference type="GO" id="GO:0005524">
    <property type="term" value="F:ATP binding"/>
    <property type="evidence" value="ECO:0007669"/>
    <property type="project" value="UniProtKB-KW"/>
</dbReference>
<dbReference type="InterPro" id="IPR003960">
    <property type="entry name" value="ATPase_AAA_CS"/>
</dbReference>
<dbReference type="Pfam" id="PF17862">
    <property type="entry name" value="AAA_lid_3"/>
    <property type="match status" value="1"/>
</dbReference>
<dbReference type="Proteomes" id="UP000318297">
    <property type="component" value="Unassembled WGS sequence"/>
</dbReference>
<feature type="compositionally biased region" description="Pro residues" evidence="5">
    <location>
        <begin position="116"/>
        <end position="126"/>
    </location>
</feature>
<dbReference type="PANTHER" id="PTHR23077">
    <property type="entry name" value="AAA-FAMILY ATPASE"/>
    <property type="match status" value="1"/>
</dbReference>
<reference evidence="7 8" key="1">
    <citation type="submission" date="2019-06" db="EMBL/GenBank/DDBJ databases">
        <title>Sequencing the genomes of 1000 actinobacteria strains.</title>
        <authorList>
            <person name="Klenk H.-P."/>
        </authorList>
    </citation>
    <scope>NUCLEOTIDE SEQUENCE [LARGE SCALE GENOMIC DNA]</scope>
    <source>
        <strain evidence="7 8">DSM 19560</strain>
    </source>
</reference>
<dbReference type="FunFam" id="3.40.50.300:FF:001025">
    <property type="entry name" value="ATPase family, AAA domain-containing 2B"/>
    <property type="match status" value="1"/>
</dbReference>
<keyword evidence="3" id="KW-0175">Coiled coil</keyword>
<protein>
    <submittedName>
        <fullName evidence="7">Tetratricopeptide repeat protein</fullName>
    </submittedName>
</protein>
<sequence>MISVFLTNHTDNRHRARPTATPRRAPTRAISKLSTVTDPLIESLLRAVQAAPNDVPLRLHLAGLLIESGRSGEAVEHCAAALQADPGDGQARALMARALGGPAAAPPGGGGEPTGGPVPHPNPTKPRSPSDASEFDWTRAEADLGPDSPQPMFLDDDEGPAVSAYDVEQAGVTLRDVGGMAAVKERLEASFLAPMRNPELRKLYGKSLRGGLLLYGPPGCGKTFVGRALAGEMGASFISVGISDILDMYIGQSERNLAELFTLARAKAPTVLFLDEVDALGQRRSMTRNSGTRNTVNQLLTELDGVSASNDGVYVVGATNQPWDVDPALRRPGRFDRTLFVSPPDESARAAIFRTHLAGRPVEGVDLKWLAAHSRGFSGADIAHACETGAERALLDGVRTGNARLISMTDLKAAVSEVQPSTGPWFESARMVVEFANADGAYDELRSWLKGKRR</sequence>
<dbReference type="Pfam" id="PF14559">
    <property type="entry name" value="TPR_19"/>
    <property type="match status" value="1"/>
</dbReference>
<comment type="caution">
    <text evidence="7">The sequence shown here is derived from an EMBL/GenBank/DDBJ whole genome shotgun (WGS) entry which is preliminary data.</text>
</comment>
<feature type="region of interest" description="Disordered" evidence="5">
    <location>
        <begin position="100"/>
        <end position="134"/>
    </location>
</feature>
<evidence type="ECO:0000256" key="1">
    <source>
        <dbReference type="ARBA" id="ARBA00022741"/>
    </source>
</evidence>
<evidence type="ECO:0000256" key="2">
    <source>
        <dbReference type="ARBA" id="ARBA00022840"/>
    </source>
</evidence>
<dbReference type="Gene3D" id="3.40.50.300">
    <property type="entry name" value="P-loop containing nucleotide triphosphate hydrolases"/>
    <property type="match status" value="1"/>
</dbReference>
<dbReference type="InterPro" id="IPR011990">
    <property type="entry name" value="TPR-like_helical_dom_sf"/>
</dbReference>
<gene>
    <name evidence="7" type="ORF">BKA23_1986</name>
</gene>
<dbReference type="InterPro" id="IPR041569">
    <property type="entry name" value="AAA_lid_3"/>
</dbReference>
<dbReference type="GO" id="GO:0016887">
    <property type="term" value="F:ATP hydrolysis activity"/>
    <property type="evidence" value="ECO:0007669"/>
    <property type="project" value="InterPro"/>
</dbReference>
<keyword evidence="1 4" id="KW-0547">Nucleotide-binding</keyword>
<dbReference type="Pfam" id="PF00004">
    <property type="entry name" value="AAA"/>
    <property type="match status" value="1"/>
</dbReference>
<dbReference type="Gene3D" id="1.10.8.60">
    <property type="match status" value="1"/>
</dbReference>
<dbReference type="PROSITE" id="PS00674">
    <property type="entry name" value="AAA"/>
    <property type="match status" value="1"/>
</dbReference>
<dbReference type="InterPro" id="IPR003959">
    <property type="entry name" value="ATPase_AAA_core"/>
</dbReference>
<evidence type="ECO:0000259" key="6">
    <source>
        <dbReference type="SMART" id="SM00382"/>
    </source>
</evidence>
<dbReference type="SUPFAM" id="SSF48452">
    <property type="entry name" value="TPR-like"/>
    <property type="match status" value="1"/>
</dbReference>
<dbReference type="InterPro" id="IPR003593">
    <property type="entry name" value="AAA+_ATPase"/>
</dbReference>
<dbReference type="SMART" id="SM00382">
    <property type="entry name" value="AAA"/>
    <property type="match status" value="1"/>
</dbReference>
<dbReference type="EMBL" id="VIVQ01000001">
    <property type="protein sequence ID" value="TWE13157.1"/>
    <property type="molecule type" value="Genomic_DNA"/>
</dbReference>
<dbReference type="OrthoDB" id="9804478at2"/>
<proteinExistence type="inferred from homology"/>
<dbReference type="AlphaFoldDB" id="A0A561EC46"/>
<evidence type="ECO:0000256" key="3">
    <source>
        <dbReference type="ARBA" id="ARBA00023054"/>
    </source>
</evidence>
<comment type="similarity">
    <text evidence="4">Belongs to the AAA ATPase family.</text>
</comment>
<dbReference type="SUPFAM" id="SSF52540">
    <property type="entry name" value="P-loop containing nucleoside triphosphate hydrolases"/>
    <property type="match status" value="1"/>
</dbReference>
<evidence type="ECO:0000313" key="7">
    <source>
        <dbReference type="EMBL" id="TWE13157.1"/>
    </source>
</evidence>
<dbReference type="Gene3D" id="1.25.40.10">
    <property type="entry name" value="Tetratricopeptide repeat domain"/>
    <property type="match status" value="1"/>
</dbReference>
<evidence type="ECO:0000313" key="8">
    <source>
        <dbReference type="Proteomes" id="UP000318297"/>
    </source>
</evidence>